<organism evidence="2 3">
    <name type="scientific">Microbacterium salsuginis</name>
    <dbReference type="NCBI Taxonomy" id="2722803"/>
    <lineage>
        <taxon>Bacteria</taxon>
        <taxon>Bacillati</taxon>
        <taxon>Actinomycetota</taxon>
        <taxon>Actinomycetes</taxon>
        <taxon>Micrococcales</taxon>
        <taxon>Microbacteriaceae</taxon>
        <taxon>Microbacterium</taxon>
    </lineage>
</organism>
<name>A0ABX1KIS0_9MICO</name>
<dbReference type="PROSITE" id="PS00409">
    <property type="entry name" value="PROKAR_NTER_METHYL"/>
    <property type="match status" value="1"/>
</dbReference>
<dbReference type="RefSeq" id="WP_168914392.1">
    <property type="nucleotide sequence ID" value="NZ_JABACI010000006.1"/>
</dbReference>
<comment type="caution">
    <text evidence="2">The sequence shown here is derived from an EMBL/GenBank/DDBJ whole genome shotgun (WGS) entry which is preliminary data.</text>
</comment>
<keyword evidence="1" id="KW-1133">Transmembrane helix</keyword>
<dbReference type="Gene3D" id="3.30.700.10">
    <property type="entry name" value="Glycoprotein, Type 4 Pilin"/>
    <property type="match status" value="1"/>
</dbReference>
<dbReference type="Proteomes" id="UP001429745">
    <property type="component" value="Unassembled WGS sequence"/>
</dbReference>
<protein>
    <submittedName>
        <fullName evidence="2">Prepilin-type N-terminal cleavage/methylation domain-containing protein</fullName>
    </submittedName>
</protein>
<dbReference type="InterPro" id="IPR045584">
    <property type="entry name" value="Pilin-like"/>
</dbReference>
<evidence type="ECO:0000313" key="3">
    <source>
        <dbReference type="Proteomes" id="UP001429745"/>
    </source>
</evidence>
<sequence>MARDDQGFSLVEVIIAMFLLAVVALAILPALVQGVRLSSEQSATATATRALNALVERARDNPTCANVEAVADPQTVVDGARRDIRTSGTVEGCPARGTTVTLELTAVSLSGDTLSKVSGIVFIP</sequence>
<gene>
    <name evidence="2" type="ORF">HF576_18870</name>
</gene>
<proteinExistence type="predicted"/>
<dbReference type="Pfam" id="PF07963">
    <property type="entry name" value="N_methyl"/>
    <property type="match status" value="1"/>
</dbReference>
<dbReference type="InterPro" id="IPR012902">
    <property type="entry name" value="N_methyl_site"/>
</dbReference>
<keyword evidence="3" id="KW-1185">Reference proteome</keyword>
<keyword evidence="1" id="KW-0472">Membrane</keyword>
<dbReference type="EMBL" id="JABACI010000006">
    <property type="protein sequence ID" value="NLP85898.1"/>
    <property type="molecule type" value="Genomic_DNA"/>
</dbReference>
<evidence type="ECO:0000256" key="1">
    <source>
        <dbReference type="SAM" id="Phobius"/>
    </source>
</evidence>
<reference evidence="2 3" key="1">
    <citation type="submission" date="2020-04" db="EMBL/GenBank/DDBJ databases">
        <title>CFH 90308 Microbacterium sp.</title>
        <authorList>
            <person name="Nie G."/>
            <person name="Ming H."/>
            <person name="Xia T."/>
        </authorList>
    </citation>
    <scope>NUCLEOTIDE SEQUENCE [LARGE SCALE GENOMIC DNA]</scope>
    <source>
        <strain evidence="2 3">CFH 90308</strain>
    </source>
</reference>
<feature type="transmembrane region" description="Helical" evidence="1">
    <location>
        <begin position="13"/>
        <end position="32"/>
    </location>
</feature>
<evidence type="ECO:0000313" key="2">
    <source>
        <dbReference type="EMBL" id="NLP85898.1"/>
    </source>
</evidence>
<dbReference type="NCBIfam" id="TIGR02532">
    <property type="entry name" value="IV_pilin_GFxxxE"/>
    <property type="match status" value="1"/>
</dbReference>
<keyword evidence="1" id="KW-0812">Transmembrane</keyword>
<dbReference type="SUPFAM" id="SSF54523">
    <property type="entry name" value="Pili subunits"/>
    <property type="match status" value="1"/>
</dbReference>
<accession>A0ABX1KIS0</accession>